<dbReference type="EMBL" id="CM042880">
    <property type="protein sequence ID" value="KAI4389686.1"/>
    <property type="molecule type" value="Genomic_DNA"/>
</dbReference>
<keyword evidence="2" id="KW-1185">Reference proteome</keyword>
<dbReference type="Proteomes" id="UP001057402">
    <property type="component" value="Chromosome 1"/>
</dbReference>
<name>A0ACB9SE00_9MYRT</name>
<reference evidence="2" key="1">
    <citation type="journal article" date="2023" name="Front. Plant Sci.">
        <title>Chromosomal-level genome assembly of Melastoma candidum provides insights into trichome evolution.</title>
        <authorList>
            <person name="Zhong Y."/>
            <person name="Wu W."/>
            <person name="Sun C."/>
            <person name="Zou P."/>
            <person name="Liu Y."/>
            <person name="Dai S."/>
            <person name="Zhou R."/>
        </authorList>
    </citation>
    <scope>NUCLEOTIDE SEQUENCE [LARGE SCALE GENOMIC DNA]</scope>
</reference>
<evidence type="ECO:0000313" key="2">
    <source>
        <dbReference type="Proteomes" id="UP001057402"/>
    </source>
</evidence>
<gene>
    <name evidence="1" type="ORF">MLD38_001887</name>
</gene>
<evidence type="ECO:0000313" key="1">
    <source>
        <dbReference type="EMBL" id="KAI4389686.1"/>
    </source>
</evidence>
<proteinExistence type="predicted"/>
<organism evidence="1 2">
    <name type="scientific">Melastoma candidum</name>
    <dbReference type="NCBI Taxonomy" id="119954"/>
    <lineage>
        <taxon>Eukaryota</taxon>
        <taxon>Viridiplantae</taxon>
        <taxon>Streptophyta</taxon>
        <taxon>Embryophyta</taxon>
        <taxon>Tracheophyta</taxon>
        <taxon>Spermatophyta</taxon>
        <taxon>Magnoliopsida</taxon>
        <taxon>eudicotyledons</taxon>
        <taxon>Gunneridae</taxon>
        <taxon>Pentapetalae</taxon>
        <taxon>rosids</taxon>
        <taxon>malvids</taxon>
        <taxon>Myrtales</taxon>
        <taxon>Melastomataceae</taxon>
        <taxon>Melastomatoideae</taxon>
        <taxon>Melastomateae</taxon>
        <taxon>Melastoma</taxon>
    </lineage>
</organism>
<accession>A0ACB9SE00</accession>
<comment type="caution">
    <text evidence="1">The sequence shown here is derived from an EMBL/GenBank/DDBJ whole genome shotgun (WGS) entry which is preliminary data.</text>
</comment>
<protein>
    <submittedName>
        <fullName evidence="1">Uncharacterized protein</fullName>
    </submittedName>
</protein>
<sequence>MLSSARDDESRPPNSSDPPVVSAPSSDPPPDDGTHREPCEGDAPSSDPSRHCSNFSLREYVFRSRTKDISANWPFSQKNLQLCLQHGVTEVLPPFKHLDAANCHSFEIPKFENRSFAGRDGFSNFQSVPSSSKSKVPSPECTAKLNVDGAAASSEQLHMVRSPAKGNTPLVAVRVSRPSTELLPRKTVIPPASFDSGSLAQEAGKKCRLIVKFGAKSERGSGDDAASNCTSVSENMGSKVCPVCKTFSSSSNTTLNAHIDQCLSLESMPKGLAVRHRIKPRKTRLMVDIYETAKRCTVEELNRKKWFDLL</sequence>